<comment type="caution">
    <text evidence="1">The sequence shown here is derived from an EMBL/GenBank/DDBJ whole genome shotgun (WGS) entry which is preliminary data.</text>
</comment>
<protein>
    <recommendedName>
        <fullName evidence="2">Radical SAM core domain-containing protein</fullName>
    </recommendedName>
</protein>
<name>X1CSY3_9ZZZZ</name>
<evidence type="ECO:0008006" key="2">
    <source>
        <dbReference type="Google" id="ProtNLM"/>
    </source>
</evidence>
<reference evidence="1" key="1">
    <citation type="journal article" date="2014" name="Front. Microbiol.">
        <title>High frequency of phylogenetically diverse reductive dehalogenase-homologous genes in deep subseafloor sedimentary metagenomes.</title>
        <authorList>
            <person name="Kawai M."/>
            <person name="Futagami T."/>
            <person name="Toyoda A."/>
            <person name="Takaki Y."/>
            <person name="Nishi S."/>
            <person name="Hori S."/>
            <person name="Arai W."/>
            <person name="Tsubouchi T."/>
            <person name="Morono Y."/>
            <person name="Uchiyama I."/>
            <person name="Ito T."/>
            <person name="Fujiyama A."/>
            <person name="Inagaki F."/>
            <person name="Takami H."/>
        </authorList>
    </citation>
    <scope>NUCLEOTIDE SEQUENCE</scope>
    <source>
        <strain evidence="1">Expedition CK06-06</strain>
    </source>
</reference>
<gene>
    <name evidence="1" type="ORF">S01H4_49027</name>
</gene>
<organism evidence="1">
    <name type="scientific">marine sediment metagenome</name>
    <dbReference type="NCBI Taxonomy" id="412755"/>
    <lineage>
        <taxon>unclassified sequences</taxon>
        <taxon>metagenomes</taxon>
        <taxon>ecological metagenomes</taxon>
    </lineage>
</organism>
<sequence length="180" mass="21202">MFDHFSPYGWIDAMKNFSDSEVEFYMWGGEPFCIDETFDLIKGFAGYDFVKWARIDTNLVFTKKIIKRCSSEKIKLLCSWHTETLDFRQLLDRIMLLKNQNMIGMINFVASDSNMKFLKLNHLNVETLIRKFSDEGIFFNIAADFAKGDDPIYKEFITKYMTIEDWDYIHGQYPSKGVPC</sequence>
<dbReference type="EMBL" id="BART01027685">
    <property type="protein sequence ID" value="GAG96072.1"/>
    <property type="molecule type" value="Genomic_DNA"/>
</dbReference>
<proteinExistence type="predicted"/>
<accession>X1CSY3</accession>
<evidence type="ECO:0000313" key="1">
    <source>
        <dbReference type="EMBL" id="GAG96072.1"/>
    </source>
</evidence>
<dbReference type="SUPFAM" id="SSF102114">
    <property type="entry name" value="Radical SAM enzymes"/>
    <property type="match status" value="1"/>
</dbReference>
<dbReference type="InterPro" id="IPR058240">
    <property type="entry name" value="rSAM_sf"/>
</dbReference>
<feature type="non-terminal residue" evidence="1">
    <location>
        <position position="180"/>
    </location>
</feature>
<dbReference type="AlphaFoldDB" id="X1CSY3"/>